<dbReference type="EMBL" id="BOQP01000003">
    <property type="protein sequence ID" value="GIM66985.1"/>
    <property type="molecule type" value="Genomic_DNA"/>
</dbReference>
<dbReference type="Gene3D" id="3.20.20.300">
    <property type="entry name" value="Glycoside hydrolase, family 3, N-terminal domain"/>
    <property type="match status" value="1"/>
</dbReference>
<feature type="domain" description="PA14" evidence="4">
    <location>
        <begin position="405"/>
        <end position="551"/>
    </location>
</feature>
<dbReference type="InterPro" id="IPR002772">
    <property type="entry name" value="Glyco_hydro_3_C"/>
</dbReference>
<dbReference type="GO" id="GO:0004553">
    <property type="term" value="F:hydrolase activity, hydrolyzing O-glycosyl compounds"/>
    <property type="evidence" value="ECO:0007669"/>
    <property type="project" value="InterPro"/>
</dbReference>
<evidence type="ECO:0000313" key="5">
    <source>
        <dbReference type="EMBL" id="GIM66985.1"/>
    </source>
</evidence>
<dbReference type="InterPro" id="IPR037524">
    <property type="entry name" value="PA14/GLEYA"/>
</dbReference>
<reference evidence="5" key="1">
    <citation type="submission" date="2021-03" db="EMBL/GenBank/DDBJ databases">
        <title>Whole genome shotgun sequence of Actinoplanes consettensis NBRC 14913.</title>
        <authorList>
            <person name="Komaki H."/>
            <person name="Tamura T."/>
        </authorList>
    </citation>
    <scope>NUCLEOTIDE SEQUENCE</scope>
    <source>
        <strain evidence="5">NBRC 14913</strain>
    </source>
</reference>
<dbReference type="InterPro" id="IPR036881">
    <property type="entry name" value="Glyco_hydro_3_C_sf"/>
</dbReference>
<evidence type="ECO:0000313" key="6">
    <source>
        <dbReference type="Proteomes" id="UP000680865"/>
    </source>
</evidence>
<dbReference type="InterPro" id="IPR036962">
    <property type="entry name" value="Glyco_hydro_3_N_sf"/>
</dbReference>
<keyword evidence="6" id="KW-1185">Reference proteome</keyword>
<dbReference type="PRINTS" id="PR00133">
    <property type="entry name" value="GLHYDRLASE3"/>
</dbReference>
<proteinExistence type="inferred from homology"/>
<comment type="similarity">
    <text evidence="1">Belongs to the glycosyl hydrolase 3 family.</text>
</comment>
<dbReference type="InterPro" id="IPR026891">
    <property type="entry name" value="Fn3-like"/>
</dbReference>
<keyword evidence="2" id="KW-0378">Hydrolase</keyword>
<accession>A0A919SAS1</accession>
<dbReference type="Pfam" id="PF01915">
    <property type="entry name" value="Glyco_hydro_3_C"/>
    <property type="match status" value="1"/>
</dbReference>
<dbReference type="SMART" id="SM00758">
    <property type="entry name" value="PA14"/>
    <property type="match status" value="1"/>
</dbReference>
<dbReference type="RefSeq" id="WP_212995504.1">
    <property type="nucleotide sequence ID" value="NZ_BAAATW010000009.1"/>
</dbReference>
<dbReference type="PANTHER" id="PTHR42715">
    <property type="entry name" value="BETA-GLUCOSIDASE"/>
    <property type="match status" value="1"/>
</dbReference>
<name>A0A919SAS1_9ACTN</name>
<evidence type="ECO:0000256" key="1">
    <source>
        <dbReference type="ARBA" id="ARBA00005336"/>
    </source>
</evidence>
<dbReference type="SUPFAM" id="SSF51445">
    <property type="entry name" value="(Trans)glycosidases"/>
    <property type="match status" value="1"/>
</dbReference>
<dbReference type="PANTHER" id="PTHR42715:SF10">
    <property type="entry name" value="BETA-GLUCOSIDASE"/>
    <property type="match status" value="1"/>
</dbReference>
<dbReference type="SMART" id="SM01217">
    <property type="entry name" value="Fn3_like"/>
    <property type="match status" value="1"/>
</dbReference>
<dbReference type="Pfam" id="PF07691">
    <property type="entry name" value="PA14"/>
    <property type="match status" value="1"/>
</dbReference>
<comment type="caution">
    <text evidence="5">The sequence shown here is derived from an EMBL/GenBank/DDBJ whole genome shotgun (WGS) entry which is preliminary data.</text>
</comment>
<dbReference type="InterPro" id="IPR050288">
    <property type="entry name" value="Cellulose_deg_GH3"/>
</dbReference>
<dbReference type="Proteomes" id="UP000680865">
    <property type="component" value="Unassembled WGS sequence"/>
</dbReference>
<dbReference type="Gene3D" id="2.60.40.10">
    <property type="entry name" value="Immunoglobulins"/>
    <property type="match status" value="1"/>
</dbReference>
<dbReference type="PROSITE" id="PS51820">
    <property type="entry name" value="PA14"/>
    <property type="match status" value="1"/>
</dbReference>
<dbReference type="SUPFAM" id="SSF52279">
    <property type="entry name" value="Beta-D-glucan exohydrolase, C-terminal domain"/>
    <property type="match status" value="1"/>
</dbReference>
<dbReference type="Gene3D" id="3.40.50.1700">
    <property type="entry name" value="Glycoside hydrolase family 3 C-terminal domain"/>
    <property type="match status" value="1"/>
</dbReference>
<dbReference type="Gene3D" id="2.60.120.380">
    <property type="match status" value="1"/>
</dbReference>
<gene>
    <name evidence="5" type="ORF">Aco04nite_04280</name>
</gene>
<dbReference type="GO" id="GO:0005975">
    <property type="term" value="P:carbohydrate metabolic process"/>
    <property type="evidence" value="ECO:0007669"/>
    <property type="project" value="InterPro"/>
</dbReference>
<sequence>MRLVRMALAGVLVCGALVGLGGSSSSPSMDQRVEALLATMTRAEKLTLMHGGKACGYVGCVDGIPRLGIPPLHLQDGPAGVGGSLTGVTQLPAPVAAAASWDPALMTAYGKVLGAEEWAKGANVVLAPTINIVRDPRWGRAFESLGEDPYLAGRSAAAEIAGIQSQGPIAQVKHYAVYNQETRRNTPGSDARIDERTMREIYLPAFEDTINAGVGSVMCGYNPVNGTFPCENSELQEKILHDEFGFDGFITSDWDATHSTEASALGGLDMEMPGAKYFGKPLTESTINVDESARRILTSMFRQGLFDNPPTGTLDTRVTSTANAAIARQIAEQGSVLLKNTGNLLPLDAARAGSIAVIGNGGETSVLSQGGGSARVDPEYVVSPYQGIKERAPSTTYQPGTVRADGAFPPVFSTFRTNFFSGTNLSVASGSRSDEVLDGSWRGGDPGTGRKSQWSARSTTTITPATTGTYRFSLSNTDGARLLVGDKTVIDTGWAEHKARTTTGSITLTAGKPVPVTVEYAQFTGNAVLTLGWLQPGQDLHNDAVRAAAAADLAVVVVGRFGTEGADLPDINLPEAQNRLVHDVAAANPNTVVVVNSGSAVTMPWAGSVRAIIESWFPGQEYGHALANLLYGNVNFSAKLPVTFPASLADAPAADPARFPGGNYSEGLSVGYRWYDTQAIQPLFEFGFGLSYTTFTYTALAVSPPSPDGSVQINYTITNTGTRPGAEISQVYVQQPPAAGEPIRNLRGFTKVQLSPGQSQRVTTTLAARSFQHWQNGTWARTPGAYTISVGASSRDLRLMGQVIA</sequence>
<evidence type="ECO:0000256" key="3">
    <source>
        <dbReference type="SAM" id="MobiDB-lite"/>
    </source>
</evidence>
<protein>
    <submittedName>
        <fullName evidence="5">Beta-glucosidase</fullName>
    </submittedName>
</protein>
<dbReference type="Pfam" id="PF14310">
    <property type="entry name" value="Fn3-like"/>
    <property type="match status" value="1"/>
</dbReference>
<dbReference type="InterPro" id="IPR001764">
    <property type="entry name" value="Glyco_hydro_3_N"/>
</dbReference>
<evidence type="ECO:0000259" key="4">
    <source>
        <dbReference type="PROSITE" id="PS51820"/>
    </source>
</evidence>
<dbReference type="Pfam" id="PF00933">
    <property type="entry name" value="Glyco_hydro_3"/>
    <property type="match status" value="1"/>
</dbReference>
<feature type="region of interest" description="Disordered" evidence="3">
    <location>
        <begin position="431"/>
        <end position="458"/>
    </location>
</feature>
<dbReference type="InterPro" id="IPR017853">
    <property type="entry name" value="GH"/>
</dbReference>
<organism evidence="5 6">
    <name type="scientific">Winogradskya consettensis</name>
    <dbReference type="NCBI Taxonomy" id="113560"/>
    <lineage>
        <taxon>Bacteria</taxon>
        <taxon>Bacillati</taxon>
        <taxon>Actinomycetota</taxon>
        <taxon>Actinomycetes</taxon>
        <taxon>Micromonosporales</taxon>
        <taxon>Micromonosporaceae</taxon>
        <taxon>Winogradskya</taxon>
    </lineage>
</organism>
<dbReference type="InterPro" id="IPR013783">
    <property type="entry name" value="Ig-like_fold"/>
</dbReference>
<dbReference type="InterPro" id="IPR011658">
    <property type="entry name" value="PA14_dom"/>
</dbReference>
<dbReference type="AlphaFoldDB" id="A0A919SAS1"/>
<evidence type="ECO:0000256" key="2">
    <source>
        <dbReference type="ARBA" id="ARBA00022801"/>
    </source>
</evidence>